<comment type="subcellular location">
    <subcellularLocation>
        <location evidence="1">Membrane</location>
        <topology evidence="1">Multi-pass membrane protein</topology>
    </subcellularLocation>
</comment>
<comment type="similarity">
    <text evidence="5">Belongs to the ligand-gated ion channel (TC 1.A.9) family.</text>
</comment>
<feature type="chain" id="PRO_5022269674" evidence="5">
    <location>
        <begin position="28"/>
        <end position="383"/>
    </location>
</feature>
<name>A0A0C2DHY4_9BILA</name>
<dbReference type="PANTHER" id="PTHR18945">
    <property type="entry name" value="NEUROTRANSMITTER GATED ION CHANNEL"/>
    <property type="match status" value="1"/>
</dbReference>
<evidence type="ECO:0000256" key="3">
    <source>
        <dbReference type="ARBA" id="ARBA00022989"/>
    </source>
</evidence>
<protein>
    <submittedName>
        <fullName evidence="7">Neurotransmitter-gated ion-channel ligand binding domain protein</fullName>
    </submittedName>
</protein>
<evidence type="ECO:0000259" key="6">
    <source>
        <dbReference type="Pfam" id="PF02931"/>
    </source>
</evidence>
<dbReference type="InterPro" id="IPR006201">
    <property type="entry name" value="Neur_channel"/>
</dbReference>
<dbReference type="SUPFAM" id="SSF90112">
    <property type="entry name" value="Neurotransmitter-gated ion-channel transmembrane pore"/>
    <property type="match status" value="1"/>
</dbReference>
<keyword evidence="4 5" id="KW-0472">Membrane</keyword>
<keyword evidence="5" id="KW-0813">Transport</keyword>
<keyword evidence="5" id="KW-0407">Ion channel</keyword>
<evidence type="ECO:0000256" key="2">
    <source>
        <dbReference type="ARBA" id="ARBA00022692"/>
    </source>
</evidence>
<keyword evidence="3 5" id="KW-1133">Transmembrane helix</keyword>
<keyword evidence="8" id="KW-1185">Reference proteome</keyword>
<dbReference type="InterPro" id="IPR038050">
    <property type="entry name" value="Neuro_actylchol_rec"/>
</dbReference>
<dbReference type="Pfam" id="PF02931">
    <property type="entry name" value="Neur_chan_LBD"/>
    <property type="match status" value="1"/>
</dbReference>
<feature type="transmembrane region" description="Helical" evidence="5">
    <location>
        <begin position="339"/>
        <end position="359"/>
    </location>
</feature>
<evidence type="ECO:0000256" key="5">
    <source>
        <dbReference type="RuleBase" id="RU000687"/>
    </source>
</evidence>
<dbReference type="AlphaFoldDB" id="A0A0C2DHY4"/>
<dbReference type="InterPro" id="IPR018000">
    <property type="entry name" value="Neurotransmitter_ion_chnl_CS"/>
</dbReference>
<keyword evidence="5" id="KW-0406">Ion transport</keyword>
<dbReference type="Gene3D" id="1.20.58.390">
    <property type="entry name" value="Neurotransmitter-gated ion-channel transmembrane domain"/>
    <property type="match status" value="1"/>
</dbReference>
<dbReference type="EMBL" id="KN729602">
    <property type="protein sequence ID" value="KIH62082.1"/>
    <property type="molecule type" value="Genomic_DNA"/>
</dbReference>
<dbReference type="CDD" id="cd18989">
    <property type="entry name" value="LGIC_ECD_cation"/>
    <property type="match status" value="1"/>
</dbReference>
<dbReference type="Gene3D" id="2.70.170.10">
    <property type="entry name" value="Neurotransmitter-gated ion-channel ligand-binding domain"/>
    <property type="match status" value="1"/>
</dbReference>
<accession>A0A0C2DHY4</accession>
<keyword evidence="5" id="KW-0732">Signal</keyword>
<sequence>MTLKHQTILETIALSIVAAFLSVPCQAISPDYQDFLIQNQLVYEQIFTGYEKDVAPFKNPWITTRKLHSNSGSDNDSIPARQYLDAKGEMSNLKVTFELIDGSFLQLDQASQSVHVQLEFSVEWMDVRLAWDPANFSDINYIYVRRSQIWIPDFTIRNSEKTEESLPEETQYSYITYFGLVSSFWNLVVRQPCTLKLEKFPFDTQTCMFWIYSNSAGLEEIFAEHRIVAGLDVSSWGNGEWNVLNVSVRDLIAYEGDRENEMQVGEYSIVIKRTTAYYVAIILIPCFLLTLIIILGLFMANPAELMGKLTIGLTGIMALVFLMGLAANSLPRTSTVPNMTIYILTCLILIVNSVLYVLIFPDDPFTKKLASAQLLHLKDKTQR</sequence>
<feature type="signal peptide" evidence="5">
    <location>
        <begin position="1"/>
        <end position="27"/>
    </location>
</feature>
<dbReference type="InterPro" id="IPR036719">
    <property type="entry name" value="Neuro-gated_channel_TM_sf"/>
</dbReference>
<reference evidence="7 8" key="1">
    <citation type="submission" date="2013-12" db="EMBL/GenBank/DDBJ databases">
        <title>Draft genome of the parsitic nematode Ancylostoma duodenale.</title>
        <authorList>
            <person name="Mitreva M."/>
        </authorList>
    </citation>
    <scope>NUCLEOTIDE SEQUENCE [LARGE SCALE GENOMIC DNA]</scope>
    <source>
        <strain evidence="7 8">Zhejiang</strain>
    </source>
</reference>
<feature type="transmembrane region" description="Helical" evidence="5">
    <location>
        <begin position="276"/>
        <end position="297"/>
    </location>
</feature>
<dbReference type="Proteomes" id="UP000054047">
    <property type="component" value="Unassembled WGS sequence"/>
</dbReference>
<proteinExistence type="inferred from homology"/>
<dbReference type="InterPro" id="IPR006202">
    <property type="entry name" value="Neur_chan_lig-bd"/>
</dbReference>
<evidence type="ECO:0000313" key="8">
    <source>
        <dbReference type="Proteomes" id="UP000054047"/>
    </source>
</evidence>
<gene>
    <name evidence="7" type="ORF">ANCDUO_07638</name>
</gene>
<comment type="caution">
    <text evidence="5">Lacks conserved residue(s) required for the propagation of feature annotation.</text>
</comment>
<keyword evidence="2 5" id="KW-0812">Transmembrane</keyword>
<dbReference type="GO" id="GO:0004888">
    <property type="term" value="F:transmembrane signaling receptor activity"/>
    <property type="evidence" value="ECO:0007669"/>
    <property type="project" value="InterPro"/>
</dbReference>
<organism evidence="7 8">
    <name type="scientific">Ancylostoma duodenale</name>
    <dbReference type="NCBI Taxonomy" id="51022"/>
    <lineage>
        <taxon>Eukaryota</taxon>
        <taxon>Metazoa</taxon>
        <taxon>Ecdysozoa</taxon>
        <taxon>Nematoda</taxon>
        <taxon>Chromadorea</taxon>
        <taxon>Rhabditida</taxon>
        <taxon>Rhabditina</taxon>
        <taxon>Rhabditomorpha</taxon>
        <taxon>Strongyloidea</taxon>
        <taxon>Ancylostomatidae</taxon>
        <taxon>Ancylostomatinae</taxon>
        <taxon>Ancylostoma</taxon>
    </lineage>
</organism>
<feature type="transmembrane region" description="Helical" evidence="5">
    <location>
        <begin position="309"/>
        <end position="327"/>
    </location>
</feature>
<dbReference type="GO" id="GO:0016020">
    <property type="term" value="C:membrane"/>
    <property type="evidence" value="ECO:0007669"/>
    <property type="project" value="UniProtKB-SubCell"/>
</dbReference>
<dbReference type="InterPro" id="IPR036734">
    <property type="entry name" value="Neur_chan_lig-bd_sf"/>
</dbReference>
<dbReference type="PROSITE" id="PS00236">
    <property type="entry name" value="NEUROTR_ION_CHANNEL"/>
    <property type="match status" value="1"/>
</dbReference>
<dbReference type="SUPFAM" id="SSF63712">
    <property type="entry name" value="Nicotinic receptor ligand binding domain-like"/>
    <property type="match status" value="1"/>
</dbReference>
<dbReference type="OrthoDB" id="5866477at2759"/>
<evidence type="ECO:0000313" key="7">
    <source>
        <dbReference type="EMBL" id="KIH62082.1"/>
    </source>
</evidence>
<evidence type="ECO:0000256" key="1">
    <source>
        <dbReference type="ARBA" id="ARBA00004141"/>
    </source>
</evidence>
<evidence type="ECO:0000256" key="4">
    <source>
        <dbReference type="ARBA" id="ARBA00023136"/>
    </source>
</evidence>
<dbReference type="GO" id="GO:0005230">
    <property type="term" value="F:extracellular ligand-gated monoatomic ion channel activity"/>
    <property type="evidence" value="ECO:0007669"/>
    <property type="project" value="InterPro"/>
</dbReference>
<dbReference type="PRINTS" id="PR00252">
    <property type="entry name" value="NRIONCHANNEL"/>
</dbReference>
<feature type="domain" description="Neurotransmitter-gated ion-channel ligand-binding" evidence="6">
    <location>
        <begin position="91"/>
        <end position="274"/>
    </location>
</feature>